<evidence type="ECO:0000256" key="2">
    <source>
        <dbReference type="ARBA" id="ARBA00022737"/>
    </source>
</evidence>
<feature type="region of interest" description="Disordered" evidence="7">
    <location>
        <begin position="441"/>
        <end position="482"/>
    </location>
</feature>
<dbReference type="Gene3D" id="4.10.1000.10">
    <property type="entry name" value="Zinc finger, CCCH-type"/>
    <property type="match status" value="2"/>
</dbReference>
<evidence type="ECO:0000256" key="1">
    <source>
        <dbReference type="ARBA" id="ARBA00022723"/>
    </source>
</evidence>
<feature type="zinc finger region" description="C3H1-type" evidence="6">
    <location>
        <begin position="20"/>
        <end position="49"/>
    </location>
</feature>
<feature type="zinc finger region" description="C3H1-type" evidence="6">
    <location>
        <begin position="51"/>
        <end position="77"/>
    </location>
</feature>
<dbReference type="InterPro" id="IPR036855">
    <property type="entry name" value="Znf_CCCH_sf"/>
</dbReference>
<keyword evidence="5" id="KW-0238">DNA-binding</keyword>
<feature type="domain" description="C3H1-type" evidence="8">
    <location>
        <begin position="20"/>
        <end position="49"/>
    </location>
</feature>
<dbReference type="AlphaFoldDB" id="A0A8B7C5F3"/>
<dbReference type="SMART" id="SM00356">
    <property type="entry name" value="ZnF_C3H1"/>
    <property type="match status" value="3"/>
</dbReference>
<dbReference type="Proteomes" id="UP000228380">
    <property type="component" value="Unplaced"/>
</dbReference>
<dbReference type="RefSeq" id="XP_008792065.2">
    <property type="nucleotide sequence ID" value="XM_008793843.4"/>
</dbReference>
<dbReference type="FunFam" id="4.10.1000.10:FF:000021">
    <property type="entry name" value="Zinc finger CCCH domain-containing protein 17"/>
    <property type="match status" value="1"/>
</dbReference>
<keyword evidence="2" id="KW-0677">Repeat</keyword>
<evidence type="ECO:0000259" key="8">
    <source>
        <dbReference type="PROSITE" id="PS50103"/>
    </source>
</evidence>
<evidence type="ECO:0000256" key="7">
    <source>
        <dbReference type="SAM" id="MobiDB-lite"/>
    </source>
</evidence>
<dbReference type="GeneID" id="103708771"/>
<dbReference type="Pfam" id="PF15663">
    <property type="entry name" value="zf-CCCH_3"/>
    <property type="match status" value="1"/>
</dbReference>
<dbReference type="GO" id="GO:0003677">
    <property type="term" value="F:DNA binding"/>
    <property type="evidence" value="ECO:0007669"/>
    <property type="project" value="UniProtKB-KW"/>
</dbReference>
<dbReference type="PANTHER" id="PTHR15725">
    <property type="entry name" value="ZN-FINGER, C-X8-C-X5-C-X3-H TYPE-CONTAINING"/>
    <property type="match status" value="1"/>
</dbReference>
<organism evidence="9 10">
    <name type="scientific">Phoenix dactylifera</name>
    <name type="common">Date palm</name>
    <dbReference type="NCBI Taxonomy" id="42345"/>
    <lineage>
        <taxon>Eukaryota</taxon>
        <taxon>Viridiplantae</taxon>
        <taxon>Streptophyta</taxon>
        <taxon>Embryophyta</taxon>
        <taxon>Tracheophyta</taxon>
        <taxon>Spermatophyta</taxon>
        <taxon>Magnoliopsida</taxon>
        <taxon>Liliopsida</taxon>
        <taxon>Arecaceae</taxon>
        <taxon>Coryphoideae</taxon>
        <taxon>Phoeniceae</taxon>
        <taxon>Phoenix</taxon>
    </lineage>
</organism>
<feature type="domain" description="C3H1-type" evidence="8">
    <location>
        <begin position="115"/>
        <end position="142"/>
    </location>
</feature>
<dbReference type="GO" id="GO:0008270">
    <property type="term" value="F:zinc ion binding"/>
    <property type="evidence" value="ECO:0007669"/>
    <property type="project" value="UniProtKB-KW"/>
</dbReference>
<feature type="region of interest" description="Disordered" evidence="7">
    <location>
        <begin position="632"/>
        <end position="715"/>
    </location>
</feature>
<feature type="compositionally biased region" description="Acidic residues" evidence="7">
    <location>
        <begin position="695"/>
        <end position="705"/>
    </location>
</feature>
<feature type="region of interest" description="Disordered" evidence="7">
    <location>
        <begin position="320"/>
        <end position="351"/>
    </location>
</feature>
<dbReference type="PANTHER" id="PTHR15725:SF14">
    <property type="entry name" value="ZINC FINGER CCCH DOMAIN-CONTAINING PROTEIN 11A"/>
    <property type="match status" value="1"/>
</dbReference>
<sequence length="715" mass="80269">MESGGGLEQSRPLTVEEEALKRNTDCVYFLASPLTCKKGTECEYRHSEGARVNPRDCWYWLNGNCLNPKCTFRHPPLDGLLGMLGTTSELAPPPSQTVALTHVPAAHGPAGFNLNKQNVPCYYFQKGHCLKGDRCPFMHGPQQRDNPVPQQYSSPPDAVSPLKKESWCLKERTSQQSISKSDFDKPIEVPLAPVKPAGKSENVLNNGFAIKETASPYPSEDGLPMFQQSNVPVGSGIALGWPRSRQSQPIDDYLQNAREADEFLRESSPGFDVLVNNMEDSEYFCDEGDFERVPVQDARNLNHVSDFDYHHSDYESVPSLERDQDNGVGVHDRHGQLDNHYGREQQRTSSERILERASMHEKRMLQGQESSHDIDGSDLRHRLLKQRKLNGSKSIFSPDHCGKLYQRHNYFVDKERYRAHHACRGPRLFPMESSVNSRLQGRITLPTRSSADRPIDLQSEGNREKGRHQERSSPARPVNYKGRHHDKIKRPVVSDVRNPVVQPIRREEVDPLNFAGPKSLAELKGAKLSEKLQDQKKIKIGKPLGHQESDDFLSFGGPKSLSVILKRKRENAFGNGANCCNGDKNTERDNVGGIGSSILVATEREDDFTANCCKESKVAGVDEEKEVGIIPMEGEELPNDDQASAGGHTHEVEDGMIAGATDDQELENYGQRDGESDYEEVDDEEFKPEDHENSYQEDEEDDEDDFAKKVGVMFS</sequence>
<dbReference type="PROSITE" id="PS50103">
    <property type="entry name" value="ZF_C3H1"/>
    <property type="match status" value="3"/>
</dbReference>
<evidence type="ECO:0000256" key="6">
    <source>
        <dbReference type="PROSITE-ProRule" id="PRU00723"/>
    </source>
</evidence>
<dbReference type="InterPro" id="IPR041686">
    <property type="entry name" value="Znf-CCCH_3"/>
</dbReference>
<dbReference type="InterPro" id="IPR000571">
    <property type="entry name" value="Znf_CCCH"/>
</dbReference>
<dbReference type="OrthoDB" id="5395350at2759"/>
<dbReference type="Pfam" id="PF00642">
    <property type="entry name" value="zf-CCCH"/>
    <property type="match status" value="1"/>
</dbReference>
<name>A0A8B7C5F3_PHODC</name>
<reference evidence="10" key="1">
    <citation type="submission" date="2025-08" db="UniProtKB">
        <authorList>
            <consortium name="RefSeq"/>
        </authorList>
    </citation>
    <scope>IDENTIFICATION</scope>
    <source>
        <tissue evidence="10">Young leaves</tissue>
    </source>
</reference>
<evidence type="ECO:0000256" key="4">
    <source>
        <dbReference type="ARBA" id="ARBA00022833"/>
    </source>
</evidence>
<protein>
    <submittedName>
        <fullName evidence="10">Zinc finger CCCH domain-containing protein 32-like</fullName>
    </submittedName>
</protein>
<dbReference type="KEGG" id="pda:103708771"/>
<keyword evidence="9" id="KW-1185">Reference proteome</keyword>
<dbReference type="SUPFAM" id="SSF90229">
    <property type="entry name" value="CCCH zinc finger"/>
    <property type="match status" value="1"/>
</dbReference>
<keyword evidence="1 6" id="KW-0479">Metal-binding</keyword>
<evidence type="ECO:0000313" key="9">
    <source>
        <dbReference type="Proteomes" id="UP000228380"/>
    </source>
</evidence>
<keyword evidence="4 6" id="KW-0862">Zinc</keyword>
<evidence type="ECO:0000256" key="5">
    <source>
        <dbReference type="ARBA" id="ARBA00023125"/>
    </source>
</evidence>
<accession>A0A8B7C5F3</accession>
<feature type="domain" description="C3H1-type" evidence="8">
    <location>
        <begin position="51"/>
        <end position="77"/>
    </location>
</feature>
<gene>
    <name evidence="10" type="primary">LOC103708771</name>
</gene>
<feature type="compositionally biased region" description="Basic and acidic residues" evidence="7">
    <location>
        <begin position="450"/>
        <end position="473"/>
    </location>
</feature>
<evidence type="ECO:0000313" key="10">
    <source>
        <dbReference type="RefSeq" id="XP_008792065.2"/>
    </source>
</evidence>
<dbReference type="GO" id="GO:0003729">
    <property type="term" value="F:mRNA binding"/>
    <property type="evidence" value="ECO:0007669"/>
    <property type="project" value="TreeGrafter"/>
</dbReference>
<feature type="compositionally biased region" description="Acidic residues" evidence="7">
    <location>
        <begin position="676"/>
        <end position="687"/>
    </location>
</feature>
<evidence type="ECO:0000256" key="3">
    <source>
        <dbReference type="ARBA" id="ARBA00022771"/>
    </source>
</evidence>
<keyword evidence="3 6" id="KW-0863">Zinc-finger</keyword>
<proteinExistence type="predicted"/>
<feature type="zinc finger region" description="C3H1-type" evidence="6">
    <location>
        <begin position="115"/>
        <end position="142"/>
    </location>
</feature>